<comment type="caution">
    <text evidence="14">The sequence shown here is derived from an EMBL/GenBank/DDBJ whole genome shotgun (WGS) entry which is preliminary data.</text>
</comment>
<dbReference type="PANTHER" id="PTHR10799">
    <property type="entry name" value="SNF2/RAD54 HELICASE FAMILY"/>
    <property type="match status" value="1"/>
</dbReference>
<keyword evidence="6" id="KW-0347">Helicase</keyword>
<dbReference type="GO" id="GO:0003677">
    <property type="term" value="F:DNA binding"/>
    <property type="evidence" value="ECO:0007669"/>
    <property type="project" value="UniProtKB-KW"/>
</dbReference>
<evidence type="ECO:0000259" key="12">
    <source>
        <dbReference type="PROSITE" id="PS51192"/>
    </source>
</evidence>
<dbReference type="GO" id="GO:0016787">
    <property type="term" value="F:hydrolase activity"/>
    <property type="evidence" value="ECO:0007669"/>
    <property type="project" value="UniProtKB-KW"/>
</dbReference>
<dbReference type="AlphaFoldDB" id="A0A5J5EL35"/>
<evidence type="ECO:0000259" key="13">
    <source>
        <dbReference type="PROSITE" id="PS51194"/>
    </source>
</evidence>
<dbReference type="FunFam" id="3.40.50.10810:FF:000014">
    <property type="entry name" value="SWI/SNF-related matrix-associated actin-dependent regulator of chromatin subfamily A containing DEAD/H box 1"/>
    <property type="match status" value="1"/>
</dbReference>
<feature type="compositionally biased region" description="Polar residues" evidence="11">
    <location>
        <begin position="53"/>
        <end position="69"/>
    </location>
</feature>
<keyword evidence="15" id="KW-1185">Reference proteome</keyword>
<dbReference type="InParanoid" id="A0A5J5EL35"/>
<evidence type="ECO:0000256" key="10">
    <source>
        <dbReference type="ARBA" id="ARBA00023242"/>
    </source>
</evidence>
<evidence type="ECO:0000313" key="15">
    <source>
        <dbReference type="Proteomes" id="UP000326924"/>
    </source>
</evidence>
<dbReference type="CDD" id="cd17998">
    <property type="entry name" value="DEXHc_SMARCAD1"/>
    <property type="match status" value="1"/>
</dbReference>
<feature type="domain" description="Helicase ATP-binding" evidence="12">
    <location>
        <begin position="596"/>
        <end position="763"/>
    </location>
</feature>
<evidence type="ECO:0000256" key="4">
    <source>
        <dbReference type="ARBA" id="ARBA00022741"/>
    </source>
</evidence>
<evidence type="ECO:0000256" key="1">
    <source>
        <dbReference type="ARBA" id="ARBA00004123"/>
    </source>
</evidence>
<feature type="region of interest" description="Disordered" evidence="11">
    <location>
        <begin position="539"/>
        <end position="560"/>
    </location>
</feature>
<comment type="subcellular location">
    <subcellularLocation>
        <location evidence="1">Nucleus</location>
    </subcellularLocation>
</comment>
<feature type="compositionally biased region" description="Basic and acidic residues" evidence="11">
    <location>
        <begin position="24"/>
        <end position="38"/>
    </location>
</feature>
<dbReference type="PROSITE" id="PS51192">
    <property type="entry name" value="HELICASE_ATP_BIND_1"/>
    <property type="match status" value="1"/>
</dbReference>
<dbReference type="PROSITE" id="PS51194">
    <property type="entry name" value="HELICASE_CTER"/>
    <property type="match status" value="1"/>
</dbReference>
<dbReference type="GO" id="GO:0003678">
    <property type="term" value="F:DNA helicase activity"/>
    <property type="evidence" value="ECO:0007669"/>
    <property type="project" value="UniProtKB-EC"/>
</dbReference>
<feature type="region of interest" description="Disordered" evidence="11">
    <location>
        <begin position="1"/>
        <end position="128"/>
    </location>
</feature>
<dbReference type="InterPro" id="IPR027417">
    <property type="entry name" value="P-loop_NTPase"/>
</dbReference>
<dbReference type="InterPro" id="IPR014001">
    <property type="entry name" value="Helicase_ATP-bd"/>
</dbReference>
<dbReference type="GO" id="GO:0005694">
    <property type="term" value="C:chromosome"/>
    <property type="evidence" value="ECO:0007669"/>
    <property type="project" value="UniProtKB-ARBA"/>
</dbReference>
<organism evidence="14 15">
    <name type="scientific">Sphaerosporella brunnea</name>
    <dbReference type="NCBI Taxonomy" id="1250544"/>
    <lineage>
        <taxon>Eukaryota</taxon>
        <taxon>Fungi</taxon>
        <taxon>Dikarya</taxon>
        <taxon>Ascomycota</taxon>
        <taxon>Pezizomycotina</taxon>
        <taxon>Pezizomycetes</taxon>
        <taxon>Pezizales</taxon>
        <taxon>Pyronemataceae</taxon>
        <taxon>Sphaerosporella</taxon>
    </lineage>
</organism>
<dbReference type="GO" id="GO:0005524">
    <property type="term" value="F:ATP binding"/>
    <property type="evidence" value="ECO:0007669"/>
    <property type="project" value="UniProtKB-KW"/>
</dbReference>
<evidence type="ECO:0000256" key="5">
    <source>
        <dbReference type="ARBA" id="ARBA00022801"/>
    </source>
</evidence>
<keyword evidence="4" id="KW-0547">Nucleotide-binding</keyword>
<sequence length="1132" mass="124991">MAPPHGLARTSPSESTSSPKRRKIAFDSEHNNGERDDLMDSYAEEPTLPSVLKPTQSVLCTNSFSSIPTQPLIPASPSPPSSFVTQPTQPLPSQPSTPRRAPTVQVPASSPFQYQQSSPLKPASPVRPNPINSFSRHCFLHQAKPGNVQLDVDGPQYIGSSSDDESSQHTVKPVFGGAVKRLVPSASAIHKLPVQSLPQTVPASPVSFAQFAYKPPVSSPKPKVGRLDSLKRPALPPGMSIAAALQRRPEPALPNADTAMDSIPEGDKLAVERMKVVFPDMSISLLHNMFRRHHGNYDNAVEAIVKLKEANSIDLTKDDDKNIATTLSKTANRGAGAGKVAIKDKWSSTQAARINNISFSPPAAAPARKRKLVRGSNRTSRERSATPLPQVILDDSDSEVEEEEDSEDERQIEDKVLKYINACSVKELSDIACTTEEIANTIISQRPYKSLDAIRSVSLTAAPTSKKGRGKGRTKAIGEKVIDVCLETMRGYVAVDSLINKVEQLGKPIAESIRAWGVDVQTGTETGELAMTDIMGESDSASAKDSGIGTPTDDGDTDIKGSKRAKTAVSFKQQPANMREGVELKDYQLAGLNWLNLLYEKKLSCILADEMGLGKTCQVISFFAHLLTQGIKGPHLVVVPSSTLENWLREFANFCPALKVEPYYGLQKERPMMREALRKDRSWNVLVTTYQLATGDKNDRGFLKSLRFNCCVYDEGHLLKNGSSNRYDALIKLPADFRLLLTGTPLQNNLQELASLLAFILPSVFDEKKADLASIFKYKAKTTDDEETNNALLSQQRIARARAMMTPFVLRRKKTQVLKHLPVKTNRVEYCEMNKSQYDLYTGLIATAAEAIALRAEGKKPDKNATSNVMMQLRKAAIHPLLFRTNYPDEKLRKMAKDIMKEEQYKAASLEHIVEDMQWMSDYELSKLCLNFPKTIGKYALKKQEWMDSGKVQAFKNLLLNMKENGDRVLVFSQFTQVMDLLEQVLTTLDMGYLRIDGNTPVEARQDLIDQYHSETDIMVFLLSTKAGGFGINLACANKVIIFDSSFNPHDDAQASDRAHRVGQTRAVEVIRLVTKNTIEEQILQLANTKLALDQSISEGDDKVEGQGEQMVAKMLLAAKGFDADKADAEKN</sequence>
<evidence type="ECO:0000256" key="9">
    <source>
        <dbReference type="ARBA" id="ARBA00023125"/>
    </source>
</evidence>
<keyword evidence="10" id="KW-0539">Nucleus</keyword>
<evidence type="ECO:0000256" key="11">
    <source>
        <dbReference type="SAM" id="MobiDB-lite"/>
    </source>
</evidence>
<dbReference type="SMART" id="SM00490">
    <property type="entry name" value="HELICc"/>
    <property type="match status" value="1"/>
</dbReference>
<keyword evidence="5" id="KW-0378">Hydrolase</keyword>
<feature type="compositionally biased region" description="Acidic residues" evidence="11">
    <location>
        <begin position="394"/>
        <end position="411"/>
    </location>
</feature>
<protein>
    <recommendedName>
        <fullName evidence="3">DNA helicase</fullName>
        <ecNumber evidence="3">3.6.4.12</ecNumber>
    </recommendedName>
</protein>
<feature type="domain" description="Helicase C-terminal" evidence="13">
    <location>
        <begin position="954"/>
        <end position="1105"/>
    </location>
</feature>
<dbReference type="Gene3D" id="3.40.50.10810">
    <property type="entry name" value="Tandem AAA-ATPase domain"/>
    <property type="match status" value="1"/>
</dbReference>
<gene>
    <name evidence="14" type="ORF">FN846DRAFT_288429</name>
</gene>
<dbReference type="Pfam" id="PF00271">
    <property type="entry name" value="Helicase_C"/>
    <property type="match status" value="1"/>
</dbReference>
<evidence type="ECO:0000256" key="8">
    <source>
        <dbReference type="ARBA" id="ARBA00022853"/>
    </source>
</evidence>
<dbReference type="FunCoup" id="A0A5J5EL35">
    <property type="interactions" value="36"/>
</dbReference>
<dbReference type="Gene3D" id="3.40.50.300">
    <property type="entry name" value="P-loop containing nucleotide triphosphate hydrolases"/>
    <property type="match status" value="1"/>
</dbReference>
<evidence type="ECO:0000256" key="3">
    <source>
        <dbReference type="ARBA" id="ARBA00012551"/>
    </source>
</evidence>
<evidence type="ECO:0000256" key="7">
    <source>
        <dbReference type="ARBA" id="ARBA00022840"/>
    </source>
</evidence>
<evidence type="ECO:0000256" key="2">
    <source>
        <dbReference type="ARBA" id="ARBA00007025"/>
    </source>
</evidence>
<name>A0A5J5EL35_9PEZI</name>
<dbReference type="Pfam" id="PF00176">
    <property type="entry name" value="SNF2-rel_dom"/>
    <property type="match status" value="1"/>
</dbReference>
<proteinExistence type="inferred from homology"/>
<evidence type="ECO:0000256" key="6">
    <source>
        <dbReference type="ARBA" id="ARBA00022806"/>
    </source>
</evidence>
<dbReference type="InterPro" id="IPR001650">
    <property type="entry name" value="Helicase_C-like"/>
</dbReference>
<dbReference type="Proteomes" id="UP000326924">
    <property type="component" value="Unassembled WGS sequence"/>
</dbReference>
<feature type="compositionally biased region" description="Polar residues" evidence="11">
    <location>
        <begin position="106"/>
        <end position="119"/>
    </location>
</feature>
<dbReference type="EMBL" id="VXIS01000226">
    <property type="protein sequence ID" value="KAA8896130.1"/>
    <property type="molecule type" value="Genomic_DNA"/>
</dbReference>
<dbReference type="InterPro" id="IPR049730">
    <property type="entry name" value="SNF2/RAD54-like_C"/>
</dbReference>
<dbReference type="EC" id="3.6.4.12" evidence="3"/>
<dbReference type="GO" id="GO:0005634">
    <property type="term" value="C:nucleus"/>
    <property type="evidence" value="ECO:0007669"/>
    <property type="project" value="UniProtKB-SubCell"/>
</dbReference>
<evidence type="ECO:0000313" key="14">
    <source>
        <dbReference type="EMBL" id="KAA8896130.1"/>
    </source>
</evidence>
<accession>A0A5J5EL35</accession>
<keyword evidence="8" id="KW-0156">Chromatin regulator</keyword>
<dbReference type="SMART" id="SM00487">
    <property type="entry name" value="DEXDc"/>
    <property type="match status" value="1"/>
</dbReference>
<dbReference type="SUPFAM" id="SSF52540">
    <property type="entry name" value="P-loop containing nucleoside triphosphate hydrolases"/>
    <property type="match status" value="2"/>
</dbReference>
<dbReference type="InterPro" id="IPR000330">
    <property type="entry name" value="SNF2_N"/>
</dbReference>
<reference evidence="14 15" key="1">
    <citation type="submission" date="2019-09" db="EMBL/GenBank/DDBJ databases">
        <title>Draft genome of the ectomycorrhizal ascomycete Sphaerosporella brunnea.</title>
        <authorList>
            <consortium name="DOE Joint Genome Institute"/>
            <person name="Benucci G.M."/>
            <person name="Marozzi G."/>
            <person name="Antonielli L."/>
            <person name="Sanchez S."/>
            <person name="Marco P."/>
            <person name="Wang X."/>
            <person name="Falini L.B."/>
            <person name="Barry K."/>
            <person name="Haridas S."/>
            <person name="Lipzen A."/>
            <person name="Labutti K."/>
            <person name="Grigoriev I.V."/>
            <person name="Murat C."/>
            <person name="Martin F."/>
            <person name="Albertini E."/>
            <person name="Donnini D."/>
            <person name="Bonito G."/>
        </authorList>
    </citation>
    <scope>NUCLEOTIDE SEQUENCE [LARGE SCALE GENOMIC DNA]</scope>
    <source>
        <strain evidence="14 15">Sb_GMNB300</strain>
    </source>
</reference>
<dbReference type="InterPro" id="IPR038718">
    <property type="entry name" value="SNF2-like_sf"/>
</dbReference>
<keyword evidence="7" id="KW-0067">ATP-binding</keyword>
<keyword evidence="9" id="KW-0238">DNA-binding</keyword>
<dbReference type="GO" id="GO:0140658">
    <property type="term" value="F:ATP-dependent chromatin remodeler activity"/>
    <property type="evidence" value="ECO:0007669"/>
    <property type="project" value="UniProtKB-ARBA"/>
</dbReference>
<dbReference type="CDD" id="cd18793">
    <property type="entry name" value="SF2_C_SNF"/>
    <property type="match status" value="1"/>
</dbReference>
<feature type="region of interest" description="Disordered" evidence="11">
    <location>
        <begin position="360"/>
        <end position="411"/>
    </location>
</feature>
<comment type="similarity">
    <text evidence="2">Belongs to the SNF2/RAD54 helicase family.</text>
</comment>
<dbReference type="OrthoDB" id="5857104at2759"/>
<dbReference type="CDD" id="cd14279">
    <property type="entry name" value="CUE"/>
    <property type="match status" value="1"/>
</dbReference>